<dbReference type="Pfam" id="PF03280">
    <property type="entry name" value="Lipase_chap"/>
    <property type="match status" value="1"/>
</dbReference>
<dbReference type="EMBL" id="LFBU01000001">
    <property type="protein sequence ID" value="KMQ76547.1"/>
    <property type="molecule type" value="Genomic_DNA"/>
</dbReference>
<evidence type="ECO:0000313" key="17">
    <source>
        <dbReference type="EMBL" id="KMQ76547.1"/>
    </source>
</evidence>
<dbReference type="Proteomes" id="UP000036102">
    <property type="component" value="Unassembled WGS sequence"/>
</dbReference>
<dbReference type="AlphaFoldDB" id="A0A0J7JEI2"/>
<comment type="subcellular location">
    <subcellularLocation>
        <location evidence="2">Cell inner membrane</location>
        <topology evidence="2">Single-pass membrane protein</topology>
        <orientation evidence="2">Periplasmic side</orientation>
    </subcellularLocation>
</comment>
<keyword evidence="5" id="KW-1003">Cell membrane</keyword>
<keyword evidence="10" id="KW-0443">Lipid metabolism</keyword>
<dbReference type="GO" id="GO:0006457">
    <property type="term" value="P:protein folding"/>
    <property type="evidence" value="ECO:0007669"/>
    <property type="project" value="InterPro"/>
</dbReference>
<feature type="region of interest" description="Disordered" evidence="16">
    <location>
        <begin position="38"/>
        <end position="90"/>
    </location>
</feature>
<gene>
    <name evidence="17" type="ORF">Msub_12761</name>
</gene>
<name>A0A0J7JEI2_9GAMM</name>
<reference evidence="17 18" key="1">
    <citation type="submission" date="2015-06" db="EMBL/GenBank/DDBJ databases">
        <title>Marinobacter subterrani, a genetically tractable neutrophilic iron-oxidizing strain isolated from the Soudan Iron Mine.</title>
        <authorList>
            <person name="Bonis B.M."/>
            <person name="Gralnick J.A."/>
        </authorList>
    </citation>
    <scope>NUCLEOTIDE SEQUENCE [LARGE SCALE GENOMIC DNA]</scope>
    <source>
        <strain evidence="17 18">JG233</strain>
    </source>
</reference>
<sequence>MTRTPTATPRWLFPGALSAALAGGALWYGLAQTTQHTTSAPAPVAEQAGATPEFSGYPSEAGTSLASAETRQPPDNATTPKTLGPQPFAPSLAGTDIDGALRADEDGRLVINLQVRDFFDYFLSTVGEVSPEVAIGQIQQMAQKYLPEPAASRALALLDQYLAYKQAALSVMQTRLDPARQSDPAYQLSALGDALTKLKKLRQSTFDPEVHKAFFGQEEAYSEYTLATLAIRQRQDLSNQGKQALIQWHRNQLPEAMQATEEQLLASSHQQQERVAAIGSASSPEEAGQRLSELGLDSEDATEVVRYLKDREQFAQRFQTFQDALSQQSASGLAEQEREAYQDALLQQYFPDQQERTWARLRMLGNS</sequence>
<evidence type="ECO:0000256" key="4">
    <source>
        <dbReference type="ARBA" id="ARBA00019692"/>
    </source>
</evidence>
<comment type="function">
    <text evidence="1">May be involved in the folding of the extracellular lipase during its passage through the periplasm.</text>
</comment>
<keyword evidence="9" id="KW-1133">Transmembrane helix</keyword>
<comment type="similarity">
    <text evidence="3">Belongs to the lipase chaperone family.</text>
</comment>
<dbReference type="OrthoDB" id="7025807at2"/>
<proteinExistence type="inferred from homology"/>
<keyword evidence="7" id="KW-0812">Transmembrane</keyword>
<evidence type="ECO:0000256" key="2">
    <source>
        <dbReference type="ARBA" id="ARBA00004383"/>
    </source>
</evidence>
<evidence type="ECO:0000256" key="11">
    <source>
        <dbReference type="ARBA" id="ARBA00023136"/>
    </source>
</evidence>
<evidence type="ECO:0000256" key="6">
    <source>
        <dbReference type="ARBA" id="ARBA00022519"/>
    </source>
</evidence>
<keyword evidence="12" id="KW-0143">Chaperone</keyword>
<dbReference type="GO" id="GO:0051082">
    <property type="term" value="F:unfolded protein binding"/>
    <property type="evidence" value="ECO:0007669"/>
    <property type="project" value="InterPro"/>
</dbReference>
<dbReference type="STRING" id="1658765.Msub_12761"/>
<evidence type="ECO:0000256" key="3">
    <source>
        <dbReference type="ARBA" id="ARBA00010358"/>
    </source>
</evidence>
<evidence type="ECO:0000313" key="18">
    <source>
        <dbReference type="Proteomes" id="UP000036102"/>
    </source>
</evidence>
<evidence type="ECO:0000256" key="13">
    <source>
        <dbReference type="ARBA" id="ARBA00030948"/>
    </source>
</evidence>
<evidence type="ECO:0000256" key="9">
    <source>
        <dbReference type="ARBA" id="ARBA00022989"/>
    </source>
</evidence>
<comment type="caution">
    <text evidence="17">The sequence shown here is derived from an EMBL/GenBank/DDBJ whole genome shotgun (WGS) entry which is preliminary data.</text>
</comment>
<feature type="compositionally biased region" description="Polar residues" evidence="16">
    <location>
        <begin position="61"/>
        <end position="81"/>
    </location>
</feature>
<accession>A0A0J7JEI2</accession>
<evidence type="ECO:0000256" key="8">
    <source>
        <dbReference type="ARBA" id="ARBA00022963"/>
    </source>
</evidence>
<keyword evidence="11" id="KW-0472">Membrane</keyword>
<keyword evidence="8" id="KW-0442">Lipid degradation</keyword>
<dbReference type="GO" id="GO:0005886">
    <property type="term" value="C:plasma membrane"/>
    <property type="evidence" value="ECO:0007669"/>
    <property type="project" value="UniProtKB-SubCell"/>
</dbReference>
<evidence type="ECO:0000256" key="15">
    <source>
        <dbReference type="ARBA" id="ARBA00033028"/>
    </source>
</evidence>
<dbReference type="PATRIC" id="fig|1658765.3.peg.2782"/>
<protein>
    <recommendedName>
        <fullName evidence="4">Lipase chaperone</fullName>
    </recommendedName>
    <alternativeName>
        <fullName evidence="15">Lipase foldase</fullName>
    </alternativeName>
    <alternativeName>
        <fullName evidence="13">Lipase helper protein</fullName>
    </alternativeName>
    <alternativeName>
        <fullName evidence="14">Lipase modulator</fullName>
    </alternativeName>
</protein>
<evidence type="ECO:0000256" key="1">
    <source>
        <dbReference type="ARBA" id="ARBA00003280"/>
    </source>
</evidence>
<dbReference type="GO" id="GO:0016042">
    <property type="term" value="P:lipid catabolic process"/>
    <property type="evidence" value="ECO:0007669"/>
    <property type="project" value="UniProtKB-KW"/>
</dbReference>
<organism evidence="17 18">
    <name type="scientific">Marinobacter subterrani</name>
    <dbReference type="NCBI Taxonomy" id="1658765"/>
    <lineage>
        <taxon>Bacteria</taxon>
        <taxon>Pseudomonadati</taxon>
        <taxon>Pseudomonadota</taxon>
        <taxon>Gammaproteobacteria</taxon>
        <taxon>Pseudomonadales</taxon>
        <taxon>Marinobacteraceae</taxon>
        <taxon>Marinobacter</taxon>
    </lineage>
</organism>
<keyword evidence="6" id="KW-0997">Cell inner membrane</keyword>
<dbReference type="RefSeq" id="WP_048497123.1">
    <property type="nucleotide sequence ID" value="NZ_LFBU01000001.1"/>
</dbReference>
<dbReference type="InterPro" id="IPR004961">
    <property type="entry name" value="Lipase_chaperone"/>
</dbReference>
<keyword evidence="18" id="KW-1185">Reference proteome</keyword>
<evidence type="ECO:0000256" key="7">
    <source>
        <dbReference type="ARBA" id="ARBA00022692"/>
    </source>
</evidence>
<evidence type="ECO:0000256" key="12">
    <source>
        <dbReference type="ARBA" id="ARBA00023186"/>
    </source>
</evidence>
<evidence type="ECO:0000256" key="5">
    <source>
        <dbReference type="ARBA" id="ARBA00022475"/>
    </source>
</evidence>
<evidence type="ECO:0000256" key="14">
    <source>
        <dbReference type="ARBA" id="ARBA00031542"/>
    </source>
</evidence>
<evidence type="ECO:0000256" key="16">
    <source>
        <dbReference type="SAM" id="MobiDB-lite"/>
    </source>
</evidence>
<dbReference type="SUPFAM" id="SSF158855">
    <property type="entry name" value="Lipase chaperone-like"/>
    <property type="match status" value="1"/>
</dbReference>
<evidence type="ECO:0000256" key="10">
    <source>
        <dbReference type="ARBA" id="ARBA00023098"/>
    </source>
</evidence>